<dbReference type="Pfam" id="PF01555">
    <property type="entry name" value="N6_N4_Mtase"/>
    <property type="match status" value="1"/>
</dbReference>
<keyword evidence="7" id="KW-1185">Reference proteome</keyword>
<protein>
    <recommendedName>
        <fullName evidence="4">Methyltransferase</fullName>
        <ecNumber evidence="4">2.1.1.-</ecNumber>
    </recommendedName>
</protein>
<dbReference type="InterPro" id="IPR001091">
    <property type="entry name" value="RM_Methyltransferase"/>
</dbReference>
<sequence>MTQSHLMNGDCVEVMKSIPDNSVDCIITDPPYNLGLFMHNRNTNLWKMRDNQFAYAGWDNMEYKVWKSNMNKFFLQCSRVLKDKGTLIVFMAVIKVSDIIELGQKHGFYYKTTGVWHKTNPMPRNMNIHFVNSTECWIYFIYKGTSGTFNNNGKVLHDFLESSVCPASEKKHGKHPTQKPLSILNTLITTLTNVGDVVLDPFMGSGSTCVSAALNNRRYIGIELEQSYYQIAIDRINNLKELIK</sequence>
<evidence type="ECO:0000259" key="5">
    <source>
        <dbReference type="Pfam" id="PF01555"/>
    </source>
</evidence>
<gene>
    <name evidence="6" type="ORF">CIK91_09310</name>
</gene>
<comment type="similarity">
    <text evidence="1 4">Belongs to the N(4)/N(6)-methyltransferase family.</text>
</comment>
<dbReference type="PANTHER" id="PTHR13370">
    <property type="entry name" value="RNA METHYLASE-RELATED"/>
    <property type="match status" value="1"/>
</dbReference>
<organism evidence="6 7">
    <name type="scientific">Segatella bryantii</name>
    <name type="common">Prevotella bryantii</name>
    <dbReference type="NCBI Taxonomy" id="77095"/>
    <lineage>
        <taxon>Bacteria</taxon>
        <taxon>Pseudomonadati</taxon>
        <taxon>Bacteroidota</taxon>
        <taxon>Bacteroidia</taxon>
        <taxon>Bacteroidales</taxon>
        <taxon>Prevotellaceae</taxon>
        <taxon>Segatella</taxon>
    </lineage>
</organism>
<dbReference type="PRINTS" id="PR00508">
    <property type="entry name" value="S21N4MTFRASE"/>
</dbReference>
<dbReference type="EMBL" id="NPJF01000048">
    <property type="protein sequence ID" value="OYP54291.1"/>
    <property type="molecule type" value="Genomic_DNA"/>
</dbReference>
<name>A0ABX4EHP5_SEGBR</name>
<evidence type="ECO:0000256" key="3">
    <source>
        <dbReference type="ARBA" id="ARBA00022679"/>
    </source>
</evidence>
<evidence type="ECO:0000256" key="4">
    <source>
        <dbReference type="RuleBase" id="RU362026"/>
    </source>
</evidence>
<dbReference type="Gene3D" id="3.40.50.150">
    <property type="entry name" value="Vaccinia Virus protein VP39"/>
    <property type="match status" value="1"/>
</dbReference>
<feature type="domain" description="DNA methylase N-4/N-6" evidence="5">
    <location>
        <begin position="23"/>
        <end position="233"/>
    </location>
</feature>
<reference evidence="6 7" key="1">
    <citation type="submission" date="2017-08" db="EMBL/GenBank/DDBJ databases">
        <title>Comparative genomics of non-oral Prevotella species.</title>
        <authorList>
            <person name="Accetto T."/>
            <person name="Nograsek B."/>
            <person name="Avgustin G."/>
        </authorList>
    </citation>
    <scope>NUCLEOTIDE SEQUENCE [LARGE SCALE GENOMIC DNA]</scope>
    <source>
        <strain evidence="6 7">TC1-1</strain>
    </source>
</reference>
<dbReference type="EC" id="2.1.1.-" evidence="4"/>
<evidence type="ECO:0000313" key="7">
    <source>
        <dbReference type="Proteomes" id="UP000216189"/>
    </source>
</evidence>
<evidence type="ECO:0000256" key="2">
    <source>
        <dbReference type="ARBA" id="ARBA00022603"/>
    </source>
</evidence>
<evidence type="ECO:0000256" key="1">
    <source>
        <dbReference type="ARBA" id="ARBA00006594"/>
    </source>
</evidence>
<dbReference type="PROSITE" id="PS00092">
    <property type="entry name" value="N6_MTASE"/>
    <property type="match status" value="1"/>
</dbReference>
<evidence type="ECO:0000313" key="6">
    <source>
        <dbReference type="EMBL" id="OYP54291.1"/>
    </source>
</evidence>
<keyword evidence="3" id="KW-0808">Transferase</keyword>
<proteinExistence type="inferred from homology"/>
<dbReference type="PANTHER" id="PTHR13370:SF3">
    <property type="entry name" value="TRNA (GUANINE(10)-N2)-METHYLTRANSFERASE HOMOLOG"/>
    <property type="match status" value="1"/>
</dbReference>
<dbReference type="SUPFAM" id="SSF53335">
    <property type="entry name" value="S-adenosyl-L-methionine-dependent methyltransferases"/>
    <property type="match status" value="1"/>
</dbReference>
<accession>A0ABX4EHP5</accession>
<keyword evidence="2" id="KW-0489">Methyltransferase</keyword>
<dbReference type="Proteomes" id="UP000216189">
    <property type="component" value="Unassembled WGS sequence"/>
</dbReference>
<dbReference type="InterPro" id="IPR029063">
    <property type="entry name" value="SAM-dependent_MTases_sf"/>
</dbReference>
<dbReference type="InterPro" id="IPR002941">
    <property type="entry name" value="DNA_methylase_N4/N6"/>
</dbReference>
<dbReference type="RefSeq" id="WP_094448728.1">
    <property type="nucleotide sequence ID" value="NZ_CP091802.1"/>
</dbReference>
<dbReference type="InterPro" id="IPR002052">
    <property type="entry name" value="DNA_methylase_N6_adenine_CS"/>
</dbReference>
<comment type="caution">
    <text evidence="6">The sequence shown here is derived from an EMBL/GenBank/DDBJ whole genome shotgun (WGS) entry which is preliminary data.</text>
</comment>